<dbReference type="PRINTS" id="PR00113">
    <property type="entry name" value="ALKPHPHTASE"/>
</dbReference>
<dbReference type="AlphaFoldDB" id="A0A1E3NSN4"/>
<sequence length="599" mass="66411">MALLSILSLLVLTYYVKDVKADGFGETSTSREVNSFFGEEDMNGQSPLYFGTQDVVAPQKSEKSEKKKSKNKNKKNIIMMVTDGTGPSSINMARSYNQYINNLNFDDILMLDKYLIGQSRTMSSSSLITDSAAGATAFSCGLKSYNGAIGVDPMQRPCGTILEALKLKGYKTGMVVTTSLTDATPAAFSSHADFRSMQDLIANQQLGLNATLGEMVDLMIGGGRCFFLPQSDAAGCRSDELNLVDFAKKQGWEVSVDRAGFDKLGLGLNKDVKLPVLSLLAYYNIPYEIDRDEKVFPSLYEETVTALNILSRETEDSDEGFFLMVEGSRIDHAGHHNDPHAQVREVLAYDKAFAEVIRFAQNSDVETYIVSTSDHETGGLDVGRQIGPDYPDYVWYPEVLKNAKHSGEYLNTKINRYLSLNKKIKRDELKSFIQKEILSEDLGIADFEEGEVKNILKMIVEEESEAEAGSDGFVTIKEVTGASAVVEYLKNMVSVRARIGWSTHGHTGVDVNIYGYCNRDEGMVRLLKGLGGSRENTDIGRFLEQVTGVDLDDLSDVLRRRGQVHNYLGDESERRSEEEIEEEIDAAETDNEGFINVVE</sequence>
<gene>
    <name evidence="14" type="ORF">PICMEDRAFT_14599</name>
</gene>
<dbReference type="PROSITE" id="PS00123">
    <property type="entry name" value="ALKALINE_PHOSPHATASE"/>
    <property type="match status" value="1"/>
</dbReference>
<dbReference type="PANTHER" id="PTHR11596:SF5">
    <property type="entry name" value="ALKALINE PHOSPHATASE"/>
    <property type="match status" value="1"/>
</dbReference>
<accession>A0A1E3NSN4</accession>
<dbReference type="STRING" id="763406.A0A1E3NSN4"/>
<feature type="binding site" evidence="9">
    <location>
        <position position="331"/>
    </location>
    <ligand>
        <name>Zn(2+)</name>
        <dbReference type="ChEBI" id="CHEBI:29105"/>
        <label>2</label>
    </ligand>
</feature>
<dbReference type="GO" id="GO:0000329">
    <property type="term" value="C:fungal-type vacuole membrane"/>
    <property type="evidence" value="ECO:0007669"/>
    <property type="project" value="EnsemblFungi"/>
</dbReference>
<evidence type="ECO:0000256" key="3">
    <source>
        <dbReference type="ARBA" id="ARBA00022553"/>
    </source>
</evidence>
<evidence type="ECO:0000256" key="8">
    <source>
        <dbReference type="PIRSR" id="PIRSR601952-1"/>
    </source>
</evidence>
<comment type="cofactor">
    <cofactor evidence="9">
        <name>Mg(2+)</name>
        <dbReference type="ChEBI" id="CHEBI:18420"/>
    </cofactor>
    <text evidence="9">Binds 1 Mg(2+) ion.</text>
</comment>
<feature type="binding site" evidence="9">
    <location>
        <position position="506"/>
    </location>
    <ligand>
        <name>Zn(2+)</name>
        <dbReference type="ChEBI" id="CHEBI:29105"/>
        <label>2</label>
    </ligand>
</feature>
<dbReference type="GO" id="GO:0046496">
    <property type="term" value="P:nicotinamide nucleotide metabolic process"/>
    <property type="evidence" value="ECO:0007669"/>
    <property type="project" value="EnsemblFungi"/>
</dbReference>
<keyword evidence="5 11" id="KW-0378">Hydrolase</keyword>
<keyword evidence="15" id="KW-1185">Reference proteome</keyword>
<comment type="cofactor">
    <cofactor evidence="9">
        <name>Zn(2+)</name>
        <dbReference type="ChEBI" id="CHEBI:29105"/>
    </cofactor>
    <text evidence="9">Binds 2 Zn(2+) ions.</text>
</comment>
<evidence type="ECO:0000313" key="15">
    <source>
        <dbReference type="Proteomes" id="UP000094455"/>
    </source>
</evidence>
<dbReference type="PANTHER" id="PTHR11596">
    <property type="entry name" value="ALKALINE PHOSPHATASE"/>
    <property type="match status" value="1"/>
</dbReference>
<evidence type="ECO:0000256" key="5">
    <source>
        <dbReference type="ARBA" id="ARBA00022801"/>
    </source>
</evidence>
<feature type="region of interest" description="Disordered" evidence="12">
    <location>
        <begin position="570"/>
        <end position="592"/>
    </location>
</feature>
<evidence type="ECO:0000256" key="11">
    <source>
        <dbReference type="RuleBase" id="RU003947"/>
    </source>
</evidence>
<name>A0A1E3NSN4_9ASCO</name>
<dbReference type="RefSeq" id="XP_019020224.1">
    <property type="nucleotide sequence ID" value="XM_019160452.1"/>
</dbReference>
<dbReference type="InterPro" id="IPR017850">
    <property type="entry name" value="Alkaline_phosphatase_core_sf"/>
</dbReference>
<dbReference type="GO" id="GO:0046872">
    <property type="term" value="F:metal ion binding"/>
    <property type="evidence" value="ECO:0007669"/>
    <property type="project" value="UniProtKB-KW"/>
</dbReference>
<dbReference type="SMART" id="SM00098">
    <property type="entry name" value="alkPPc"/>
    <property type="match status" value="1"/>
</dbReference>
<dbReference type="GO" id="GO:0047386">
    <property type="term" value="F:fructose-2,6-bisphosphate 6-phosphatase activity"/>
    <property type="evidence" value="ECO:0007669"/>
    <property type="project" value="EnsemblFungi"/>
</dbReference>
<feature type="binding site" evidence="9">
    <location>
        <position position="375"/>
    </location>
    <ligand>
        <name>Zn(2+)</name>
        <dbReference type="ChEBI" id="CHEBI:29105"/>
        <label>2</label>
    </ligand>
</feature>
<dbReference type="EC" id="3.1.3.1" evidence="2 11"/>
<feature type="binding site" evidence="9">
    <location>
        <position position="335"/>
    </location>
    <ligand>
        <name>Zn(2+)</name>
        <dbReference type="ChEBI" id="CHEBI:29105"/>
        <label>2</label>
    </ligand>
</feature>
<feature type="binding site" evidence="9">
    <location>
        <position position="184"/>
    </location>
    <ligand>
        <name>Mg(2+)</name>
        <dbReference type="ChEBI" id="CHEBI:18420"/>
    </ligand>
</feature>
<dbReference type="Proteomes" id="UP000094455">
    <property type="component" value="Unassembled WGS sequence"/>
</dbReference>
<keyword evidence="13" id="KW-0732">Signal</keyword>
<evidence type="ECO:0000256" key="9">
    <source>
        <dbReference type="PIRSR" id="PIRSR601952-2"/>
    </source>
</evidence>
<dbReference type="FunFam" id="3.40.720.10:FF:000063">
    <property type="entry name" value="Alkaline phosphatase"/>
    <property type="match status" value="1"/>
</dbReference>
<evidence type="ECO:0000256" key="2">
    <source>
        <dbReference type="ARBA" id="ARBA00012647"/>
    </source>
</evidence>
<dbReference type="CDD" id="cd16012">
    <property type="entry name" value="ALP"/>
    <property type="match status" value="1"/>
</dbReference>
<dbReference type="SUPFAM" id="SSF53649">
    <property type="entry name" value="Alkaline phosphatase-like"/>
    <property type="match status" value="1"/>
</dbReference>
<protein>
    <recommendedName>
        <fullName evidence="2 11">Alkaline phosphatase</fullName>
        <ecNumber evidence="2 11">3.1.3.1</ecNumber>
    </recommendedName>
</protein>
<feature type="binding site" evidence="9">
    <location>
        <position position="83"/>
    </location>
    <ligand>
        <name>Mg(2+)</name>
        <dbReference type="ChEBI" id="CHEBI:18420"/>
    </ligand>
</feature>
<keyword evidence="4 9" id="KW-0479">Metal-binding</keyword>
<dbReference type="GO" id="GO:0009166">
    <property type="term" value="P:nucleotide catabolic process"/>
    <property type="evidence" value="ECO:0007669"/>
    <property type="project" value="EnsemblFungi"/>
</dbReference>
<dbReference type="Gene3D" id="3.40.720.10">
    <property type="entry name" value="Alkaline Phosphatase, subunit A"/>
    <property type="match status" value="1"/>
</dbReference>
<keyword evidence="7 9" id="KW-0460">Magnesium</keyword>
<feature type="signal peptide" evidence="13">
    <location>
        <begin position="1"/>
        <end position="21"/>
    </location>
</feature>
<feature type="binding site" evidence="9">
    <location>
        <position position="374"/>
    </location>
    <ligand>
        <name>Zn(2+)</name>
        <dbReference type="ChEBI" id="CHEBI:29105"/>
        <label>2</label>
    </ligand>
</feature>
<proteinExistence type="inferred from homology"/>
<evidence type="ECO:0000256" key="7">
    <source>
        <dbReference type="ARBA" id="ARBA00022842"/>
    </source>
</evidence>
<feature type="chain" id="PRO_5009133498" description="Alkaline phosphatase" evidence="13">
    <location>
        <begin position="22"/>
        <end position="599"/>
    </location>
</feature>
<dbReference type="Gene3D" id="1.10.60.40">
    <property type="match status" value="1"/>
</dbReference>
<evidence type="ECO:0000256" key="4">
    <source>
        <dbReference type="ARBA" id="ARBA00022723"/>
    </source>
</evidence>
<feature type="active site" description="Phosphoserine intermediate" evidence="8">
    <location>
        <position position="131"/>
    </location>
</feature>
<keyword evidence="3" id="KW-0597">Phosphoprotein</keyword>
<evidence type="ECO:0000313" key="14">
    <source>
        <dbReference type="EMBL" id="ODQ49111.1"/>
    </source>
</evidence>
<feature type="compositionally biased region" description="Acidic residues" evidence="12">
    <location>
        <begin position="578"/>
        <end position="591"/>
    </location>
</feature>
<dbReference type="GeneID" id="30177139"/>
<reference evidence="14 15" key="1">
    <citation type="journal article" date="2016" name="Proc. Natl. Acad. Sci. U.S.A.">
        <title>Comparative genomics of biotechnologically important yeasts.</title>
        <authorList>
            <person name="Riley R."/>
            <person name="Haridas S."/>
            <person name="Wolfe K.H."/>
            <person name="Lopes M.R."/>
            <person name="Hittinger C.T."/>
            <person name="Goeker M."/>
            <person name="Salamov A.A."/>
            <person name="Wisecaver J.H."/>
            <person name="Long T.M."/>
            <person name="Calvey C.H."/>
            <person name="Aerts A.L."/>
            <person name="Barry K.W."/>
            <person name="Choi C."/>
            <person name="Clum A."/>
            <person name="Coughlan A.Y."/>
            <person name="Deshpande S."/>
            <person name="Douglass A.P."/>
            <person name="Hanson S.J."/>
            <person name="Klenk H.-P."/>
            <person name="LaButti K.M."/>
            <person name="Lapidus A."/>
            <person name="Lindquist E.A."/>
            <person name="Lipzen A.M."/>
            <person name="Meier-Kolthoff J.P."/>
            <person name="Ohm R.A."/>
            <person name="Otillar R.P."/>
            <person name="Pangilinan J.L."/>
            <person name="Peng Y."/>
            <person name="Rokas A."/>
            <person name="Rosa C.A."/>
            <person name="Scheuner C."/>
            <person name="Sibirny A.A."/>
            <person name="Slot J.C."/>
            <person name="Stielow J.B."/>
            <person name="Sun H."/>
            <person name="Kurtzman C.P."/>
            <person name="Blackwell M."/>
            <person name="Grigoriev I.V."/>
            <person name="Jeffries T.W."/>
        </authorList>
    </citation>
    <scope>NUCLEOTIDE SEQUENCE [LARGE SCALE GENOMIC DNA]</scope>
    <source>
        <strain evidence="14 15">NRRL Y-2026</strain>
    </source>
</reference>
<evidence type="ECO:0000256" key="13">
    <source>
        <dbReference type="SAM" id="SignalP"/>
    </source>
</evidence>
<organism evidence="14 15">
    <name type="scientific">Pichia membranifaciens NRRL Y-2026</name>
    <dbReference type="NCBI Taxonomy" id="763406"/>
    <lineage>
        <taxon>Eukaryota</taxon>
        <taxon>Fungi</taxon>
        <taxon>Dikarya</taxon>
        <taxon>Ascomycota</taxon>
        <taxon>Saccharomycotina</taxon>
        <taxon>Pichiomycetes</taxon>
        <taxon>Pichiales</taxon>
        <taxon>Pichiaceae</taxon>
        <taxon>Pichia</taxon>
    </lineage>
</organism>
<comment type="catalytic activity">
    <reaction evidence="11">
        <text>a phosphate monoester + H2O = an alcohol + phosphate</text>
        <dbReference type="Rhea" id="RHEA:15017"/>
        <dbReference type="ChEBI" id="CHEBI:15377"/>
        <dbReference type="ChEBI" id="CHEBI:30879"/>
        <dbReference type="ChEBI" id="CHEBI:43474"/>
        <dbReference type="ChEBI" id="CHEBI:67140"/>
        <dbReference type="EC" id="3.1.3.1"/>
    </reaction>
</comment>
<dbReference type="EMBL" id="KV454001">
    <property type="protein sequence ID" value="ODQ49111.1"/>
    <property type="molecule type" value="Genomic_DNA"/>
</dbReference>
<feature type="binding site" evidence="9">
    <location>
        <position position="182"/>
    </location>
    <ligand>
        <name>Mg(2+)</name>
        <dbReference type="ChEBI" id="CHEBI:18420"/>
    </ligand>
</feature>
<feature type="binding site" evidence="9">
    <location>
        <position position="326"/>
    </location>
    <ligand>
        <name>Mg(2+)</name>
        <dbReference type="ChEBI" id="CHEBI:18420"/>
    </ligand>
</feature>
<keyword evidence="6 9" id="KW-0862">Zinc</keyword>
<dbReference type="OrthoDB" id="7392499at2759"/>
<evidence type="ECO:0000256" key="12">
    <source>
        <dbReference type="SAM" id="MobiDB-lite"/>
    </source>
</evidence>
<evidence type="ECO:0000256" key="10">
    <source>
        <dbReference type="RuleBase" id="RU003946"/>
    </source>
</evidence>
<dbReference type="InterPro" id="IPR001952">
    <property type="entry name" value="Alkaline_phosphatase"/>
</dbReference>
<evidence type="ECO:0000256" key="6">
    <source>
        <dbReference type="ARBA" id="ARBA00022833"/>
    </source>
</evidence>
<dbReference type="GO" id="GO:0004035">
    <property type="term" value="F:alkaline phosphatase activity"/>
    <property type="evidence" value="ECO:0007669"/>
    <property type="project" value="UniProtKB-EC"/>
</dbReference>
<dbReference type="InterPro" id="IPR018299">
    <property type="entry name" value="Alkaline_phosphatase_AS"/>
</dbReference>
<comment type="similarity">
    <text evidence="1 10">Belongs to the alkaline phosphatase family.</text>
</comment>
<evidence type="ECO:0000256" key="1">
    <source>
        <dbReference type="ARBA" id="ARBA00005984"/>
    </source>
</evidence>
<feature type="binding site" evidence="9">
    <location>
        <position position="83"/>
    </location>
    <ligand>
        <name>Zn(2+)</name>
        <dbReference type="ChEBI" id="CHEBI:29105"/>
        <label>2</label>
    </ligand>
</feature>
<dbReference type="Pfam" id="PF00245">
    <property type="entry name" value="Alk_phosphatase"/>
    <property type="match status" value="1"/>
</dbReference>